<dbReference type="PANTHER" id="PTHR13248">
    <property type="entry name" value="TRANSCRIPTION ELONGATION FACTOR B POLYPEPTIDE 2"/>
    <property type="match status" value="1"/>
</dbReference>
<dbReference type="CTD" id="9802812"/>
<feature type="region of interest" description="Disordered" evidence="1">
    <location>
        <begin position="98"/>
        <end position="117"/>
    </location>
</feature>
<sequence>MTQELFFEVRRQKIHVYLDADETQTVMDLKRMVSGITEESINDMELWKLDEEGRKTQVLHDTATLAECGYTSSNAKAQSPACLGYRLVSVDDQLEIIDVSTPPPIPDTMRQEAAPQD</sequence>
<evidence type="ECO:0000313" key="2">
    <source>
        <dbReference type="EMBL" id="KAF1762002.1"/>
    </source>
</evidence>
<name>A0A6A5H6J7_CAERE</name>
<dbReference type="GO" id="GO:0030891">
    <property type="term" value="C:VCB complex"/>
    <property type="evidence" value="ECO:0007669"/>
    <property type="project" value="InterPro"/>
</dbReference>
<organism evidence="2 3">
    <name type="scientific">Caenorhabditis remanei</name>
    <name type="common">Caenorhabditis vulgaris</name>
    <dbReference type="NCBI Taxonomy" id="31234"/>
    <lineage>
        <taxon>Eukaryota</taxon>
        <taxon>Metazoa</taxon>
        <taxon>Ecdysozoa</taxon>
        <taxon>Nematoda</taxon>
        <taxon>Chromadorea</taxon>
        <taxon>Rhabditida</taxon>
        <taxon>Rhabditina</taxon>
        <taxon>Rhabditomorpha</taxon>
        <taxon>Rhabditoidea</taxon>
        <taxon>Rhabditidae</taxon>
        <taxon>Peloderinae</taxon>
        <taxon>Caenorhabditis</taxon>
    </lineage>
</organism>
<accession>A0A6A5H6J7</accession>
<dbReference type="EMBL" id="WUAV01000003">
    <property type="protein sequence ID" value="KAF1762002.1"/>
    <property type="molecule type" value="Genomic_DNA"/>
</dbReference>
<evidence type="ECO:0000256" key="1">
    <source>
        <dbReference type="SAM" id="MobiDB-lite"/>
    </source>
</evidence>
<dbReference type="KEGG" id="crq:GCK72_010262"/>
<dbReference type="PANTHER" id="PTHR13248:SF4">
    <property type="entry name" value="ELONGIN B"/>
    <property type="match status" value="1"/>
</dbReference>
<gene>
    <name evidence="2" type="ORF">GCK72_010262</name>
</gene>
<dbReference type="SUPFAM" id="SSF54236">
    <property type="entry name" value="Ubiquitin-like"/>
    <property type="match status" value="1"/>
</dbReference>
<dbReference type="RefSeq" id="XP_003104123.2">
    <property type="nucleotide sequence ID" value="XM_003104075.2"/>
</dbReference>
<dbReference type="GO" id="GO:0031462">
    <property type="term" value="C:Cul2-RING ubiquitin ligase complex"/>
    <property type="evidence" value="ECO:0007669"/>
    <property type="project" value="EnsemblMetazoa"/>
</dbReference>
<dbReference type="GO" id="GO:0070449">
    <property type="term" value="C:elongin complex"/>
    <property type="evidence" value="ECO:0007669"/>
    <property type="project" value="InterPro"/>
</dbReference>
<dbReference type="InterPro" id="IPR029071">
    <property type="entry name" value="Ubiquitin-like_domsf"/>
</dbReference>
<dbReference type="GO" id="GO:0030238">
    <property type="term" value="P:male sex determination"/>
    <property type="evidence" value="ECO:0007669"/>
    <property type="project" value="EnsemblMetazoa"/>
</dbReference>
<proteinExistence type="predicted"/>
<evidence type="ECO:0000313" key="3">
    <source>
        <dbReference type="Proteomes" id="UP000483820"/>
    </source>
</evidence>
<dbReference type="Proteomes" id="UP000483820">
    <property type="component" value="Chromosome III"/>
</dbReference>
<dbReference type="GeneID" id="9802812"/>
<dbReference type="InterPro" id="IPR039049">
    <property type="entry name" value="ELOB"/>
</dbReference>
<dbReference type="GO" id="GO:0019904">
    <property type="term" value="F:protein domain specific binding"/>
    <property type="evidence" value="ECO:0007669"/>
    <property type="project" value="EnsemblMetazoa"/>
</dbReference>
<dbReference type="GO" id="GO:0006368">
    <property type="term" value="P:transcription elongation by RNA polymerase II"/>
    <property type="evidence" value="ECO:0007669"/>
    <property type="project" value="InterPro"/>
</dbReference>
<protein>
    <recommendedName>
        <fullName evidence="4">Ubiquitin-like domain-containing protein</fullName>
    </recommendedName>
</protein>
<comment type="caution">
    <text evidence="2">The sequence shown here is derived from an EMBL/GenBank/DDBJ whole genome shotgun (WGS) entry which is preliminary data.</text>
</comment>
<evidence type="ECO:0008006" key="4">
    <source>
        <dbReference type="Google" id="ProtNLM"/>
    </source>
</evidence>
<dbReference type="AlphaFoldDB" id="A0A6A5H6J7"/>
<dbReference type="Gene3D" id="3.10.20.90">
    <property type="entry name" value="Phosphatidylinositol 3-kinase Catalytic Subunit, Chain A, domain 1"/>
    <property type="match status" value="1"/>
</dbReference>
<reference evidence="2 3" key="1">
    <citation type="submission" date="2019-12" db="EMBL/GenBank/DDBJ databases">
        <title>Chromosome-level assembly of the Caenorhabditis remanei genome.</title>
        <authorList>
            <person name="Teterina A.A."/>
            <person name="Willis J.H."/>
            <person name="Phillips P.C."/>
        </authorList>
    </citation>
    <scope>NUCLEOTIDE SEQUENCE [LARGE SCALE GENOMIC DNA]</scope>
    <source>
        <strain evidence="2 3">PX506</strain>
        <tissue evidence="2">Whole organism</tissue>
    </source>
</reference>